<feature type="region of interest" description="Disordered" evidence="1">
    <location>
        <begin position="58"/>
        <end position="78"/>
    </location>
</feature>
<reference evidence="2 3" key="1">
    <citation type="journal article" date="2018" name="Biotechnol. Biofuels">
        <title>Integrative visual omics of the white-rot fungus Polyporus brumalis exposes the biotechnological potential of its oxidative enzymes for delignifying raw plant biomass.</title>
        <authorList>
            <person name="Miyauchi S."/>
            <person name="Rancon A."/>
            <person name="Drula E."/>
            <person name="Hage H."/>
            <person name="Chaduli D."/>
            <person name="Favel A."/>
            <person name="Grisel S."/>
            <person name="Henrissat B."/>
            <person name="Herpoel-Gimbert I."/>
            <person name="Ruiz-Duenas F.J."/>
            <person name="Chevret D."/>
            <person name="Hainaut M."/>
            <person name="Lin J."/>
            <person name="Wang M."/>
            <person name="Pangilinan J."/>
            <person name="Lipzen A."/>
            <person name="Lesage-Meessen L."/>
            <person name="Navarro D."/>
            <person name="Riley R."/>
            <person name="Grigoriev I.V."/>
            <person name="Zhou S."/>
            <person name="Raouche S."/>
            <person name="Rosso M.N."/>
        </authorList>
    </citation>
    <scope>NUCLEOTIDE SEQUENCE [LARGE SCALE GENOMIC DNA]</scope>
    <source>
        <strain evidence="2 3">BRFM 1820</strain>
    </source>
</reference>
<sequence length="155" mass="16684">LLHSHRFSWPALLPSEELQRIAIAAQVQGHHSNPQKHGRTASRTRREAALYGEPSIASETPCRKLPNAPSLPSISTPPPPTFFPRTTTSSPLSSRALRLGAVLDLASSAGMVRAAHCPGVLEGDDVLSGPSARGGLWRTPRLDAVCLRRRCPQDC</sequence>
<feature type="non-terminal residue" evidence="2">
    <location>
        <position position="155"/>
    </location>
</feature>
<gene>
    <name evidence="2" type="ORF">OH76DRAFT_1405679</name>
</gene>
<proteinExistence type="predicted"/>
<dbReference type="AlphaFoldDB" id="A0A371D533"/>
<dbReference type="EMBL" id="KZ857417">
    <property type="protein sequence ID" value="RDX47619.1"/>
    <property type="molecule type" value="Genomic_DNA"/>
</dbReference>
<evidence type="ECO:0000256" key="1">
    <source>
        <dbReference type="SAM" id="MobiDB-lite"/>
    </source>
</evidence>
<keyword evidence="3" id="KW-1185">Reference proteome</keyword>
<protein>
    <submittedName>
        <fullName evidence="2">Uncharacterized protein</fullName>
    </submittedName>
</protein>
<organism evidence="2 3">
    <name type="scientific">Lentinus brumalis</name>
    <dbReference type="NCBI Taxonomy" id="2498619"/>
    <lineage>
        <taxon>Eukaryota</taxon>
        <taxon>Fungi</taxon>
        <taxon>Dikarya</taxon>
        <taxon>Basidiomycota</taxon>
        <taxon>Agaricomycotina</taxon>
        <taxon>Agaricomycetes</taxon>
        <taxon>Polyporales</taxon>
        <taxon>Polyporaceae</taxon>
        <taxon>Lentinus</taxon>
    </lineage>
</organism>
<evidence type="ECO:0000313" key="3">
    <source>
        <dbReference type="Proteomes" id="UP000256964"/>
    </source>
</evidence>
<evidence type="ECO:0000313" key="2">
    <source>
        <dbReference type="EMBL" id="RDX47619.1"/>
    </source>
</evidence>
<accession>A0A371D533</accession>
<name>A0A371D533_9APHY</name>
<dbReference type="Proteomes" id="UP000256964">
    <property type="component" value="Unassembled WGS sequence"/>
</dbReference>